<dbReference type="PANTHER" id="PTHR23232:SF121">
    <property type="entry name" value="ZINC FINGER PROTEIN 282"/>
    <property type="match status" value="1"/>
</dbReference>
<dbReference type="InterPro" id="IPR036051">
    <property type="entry name" value="KRAB_dom_sf"/>
</dbReference>
<dbReference type="PANTHER" id="PTHR23232">
    <property type="entry name" value="KRAB DOMAIN C2H2 ZINC FINGER"/>
    <property type="match status" value="1"/>
</dbReference>
<dbReference type="Gene3D" id="6.10.140.140">
    <property type="match status" value="1"/>
</dbReference>
<evidence type="ECO:0000313" key="3">
    <source>
        <dbReference type="Ensembl" id="ENSBGRP00000023108.1"/>
    </source>
</evidence>
<evidence type="ECO:0000259" key="2">
    <source>
        <dbReference type="PROSITE" id="PS50805"/>
    </source>
</evidence>
<dbReference type="SMART" id="SM00349">
    <property type="entry name" value="KRAB"/>
    <property type="match status" value="1"/>
</dbReference>
<evidence type="ECO:0000256" key="1">
    <source>
        <dbReference type="SAM" id="MobiDB-lite"/>
    </source>
</evidence>
<dbReference type="CDD" id="cd07765">
    <property type="entry name" value="KRAB_A-box"/>
    <property type="match status" value="1"/>
</dbReference>
<dbReference type="GeneTree" id="ENSGT00940000161885"/>
<dbReference type="Pfam" id="PF01352">
    <property type="entry name" value="KRAB"/>
    <property type="match status" value="1"/>
</dbReference>
<keyword evidence="4" id="KW-1185">Reference proteome</keyword>
<feature type="domain" description="KRAB" evidence="2">
    <location>
        <begin position="198"/>
        <end position="271"/>
    </location>
</feature>
<dbReference type="SUPFAM" id="SSF109640">
    <property type="entry name" value="KRAB domain (Kruppel-associated box)"/>
    <property type="match status" value="1"/>
</dbReference>
<reference evidence="3" key="1">
    <citation type="submission" date="2019-05" db="EMBL/GenBank/DDBJ databases">
        <authorList>
            <person name="Zhang S."/>
            <person name="Liu J."/>
        </authorList>
    </citation>
    <scope>NUCLEOTIDE SEQUENCE [LARGE SCALE GENOMIC DNA]</scope>
</reference>
<protein>
    <recommendedName>
        <fullName evidence="2">KRAB domain-containing protein</fullName>
    </recommendedName>
</protein>
<dbReference type="Proteomes" id="UP000694520">
    <property type="component" value="Chromosome 4"/>
</dbReference>
<feature type="compositionally biased region" description="Basic and acidic residues" evidence="1">
    <location>
        <begin position="253"/>
        <end position="272"/>
    </location>
</feature>
<dbReference type="GO" id="GO:0006355">
    <property type="term" value="P:regulation of DNA-templated transcription"/>
    <property type="evidence" value="ECO:0007669"/>
    <property type="project" value="InterPro"/>
</dbReference>
<dbReference type="PROSITE" id="PS50805">
    <property type="entry name" value="KRAB"/>
    <property type="match status" value="1"/>
</dbReference>
<dbReference type="InterPro" id="IPR001909">
    <property type="entry name" value="KRAB"/>
</dbReference>
<dbReference type="AlphaFoldDB" id="A0A8C0AD10"/>
<accession>A0A8C0AD10</accession>
<feature type="region of interest" description="Disordered" evidence="1">
    <location>
        <begin position="237"/>
        <end position="303"/>
    </location>
</feature>
<dbReference type="Ensembl" id="ENSBGRT00000026667.1">
    <property type="protein sequence ID" value="ENSBGRP00000023108.1"/>
    <property type="gene ID" value="ENSBGRG00000014516.1"/>
</dbReference>
<sequence length="423" mass="46813">MQFVSTRPQPQQLGIQGLGLDSGSWSWAQALPPEEVCHQEPALRGEMAEGMPPMQAQEWDMDARRPMPFQFPPFPDRAPVFPDRMMREPQLPTAEISLWTVVAAIQAVERKVDAQASQLLNLEGRTGTAEKKLADCEKTAVEFGNHMEGKWAVLGTLLQEYGLLQRRLENMENLLRNRNFWVLRLPPGSKGEVPKVPVTFVDIAVYFSEDEWKNLDEWQKELYNNLVKENYKTLMSLDSEGPVSKPEAPSQAEPREEPCVWEQRDPEEREILMDPDTGDGSCRQPQVGVGRERSPHPSMSSGGRWGAASLSCSWGRFCRLADLAVTYRKFQGQKGHHGGPSFGLEACHLRCPGELETMGRGGLPGLTGALDVGAALPRQVGREGSVWVCGVCGCIVCVAVYCAWLCGVCGVRSCVVCVAAWCA</sequence>
<name>A0A8C0AD10_BOSMU</name>
<evidence type="ECO:0000313" key="4">
    <source>
        <dbReference type="Proteomes" id="UP000694520"/>
    </source>
</evidence>
<organism evidence="3 4">
    <name type="scientific">Bos mutus grunniens</name>
    <name type="common">Wild yak</name>
    <name type="synonym">Bos grunniens</name>
    <dbReference type="NCBI Taxonomy" id="30521"/>
    <lineage>
        <taxon>Eukaryota</taxon>
        <taxon>Metazoa</taxon>
        <taxon>Chordata</taxon>
        <taxon>Craniata</taxon>
        <taxon>Vertebrata</taxon>
        <taxon>Euteleostomi</taxon>
        <taxon>Mammalia</taxon>
        <taxon>Eutheria</taxon>
        <taxon>Laurasiatheria</taxon>
        <taxon>Artiodactyla</taxon>
        <taxon>Ruminantia</taxon>
        <taxon>Pecora</taxon>
        <taxon>Bovidae</taxon>
        <taxon>Bovinae</taxon>
        <taxon>Bos</taxon>
    </lineage>
</organism>
<reference evidence="3" key="3">
    <citation type="submission" date="2025-09" db="UniProtKB">
        <authorList>
            <consortium name="Ensembl"/>
        </authorList>
    </citation>
    <scope>IDENTIFICATION</scope>
</reference>
<reference evidence="3" key="2">
    <citation type="submission" date="2025-08" db="UniProtKB">
        <authorList>
            <consortium name="Ensembl"/>
        </authorList>
    </citation>
    <scope>IDENTIFICATION</scope>
</reference>
<proteinExistence type="predicted"/>
<dbReference type="InterPro" id="IPR050169">
    <property type="entry name" value="Krueppel_C2H2_ZnF"/>
</dbReference>